<organism evidence="1">
    <name type="scientific">Anguilla anguilla</name>
    <name type="common">European freshwater eel</name>
    <name type="synonym">Muraena anguilla</name>
    <dbReference type="NCBI Taxonomy" id="7936"/>
    <lineage>
        <taxon>Eukaryota</taxon>
        <taxon>Metazoa</taxon>
        <taxon>Chordata</taxon>
        <taxon>Craniata</taxon>
        <taxon>Vertebrata</taxon>
        <taxon>Euteleostomi</taxon>
        <taxon>Actinopterygii</taxon>
        <taxon>Neopterygii</taxon>
        <taxon>Teleostei</taxon>
        <taxon>Anguilliformes</taxon>
        <taxon>Anguillidae</taxon>
        <taxon>Anguilla</taxon>
    </lineage>
</organism>
<protein>
    <submittedName>
        <fullName evidence="1">Uncharacterized protein</fullName>
    </submittedName>
</protein>
<dbReference type="EMBL" id="GBXM01100780">
    <property type="protein sequence ID" value="JAH07797.1"/>
    <property type="molecule type" value="Transcribed_RNA"/>
</dbReference>
<dbReference type="AlphaFoldDB" id="A0A0E9PU65"/>
<proteinExistence type="predicted"/>
<sequence length="38" mass="4510">MFSPVLSELLFLFFNLKNQTNLVSIHVYHTLFHELGLF</sequence>
<evidence type="ECO:0000313" key="1">
    <source>
        <dbReference type="EMBL" id="JAH07797.1"/>
    </source>
</evidence>
<reference evidence="1" key="1">
    <citation type="submission" date="2014-11" db="EMBL/GenBank/DDBJ databases">
        <authorList>
            <person name="Amaro Gonzalez C."/>
        </authorList>
    </citation>
    <scope>NUCLEOTIDE SEQUENCE</scope>
</reference>
<name>A0A0E9PU65_ANGAN</name>
<accession>A0A0E9PU65</accession>
<reference evidence="1" key="2">
    <citation type="journal article" date="2015" name="Fish Shellfish Immunol.">
        <title>Early steps in the European eel (Anguilla anguilla)-Vibrio vulnificus interaction in the gills: Role of the RtxA13 toxin.</title>
        <authorList>
            <person name="Callol A."/>
            <person name="Pajuelo D."/>
            <person name="Ebbesson L."/>
            <person name="Teles M."/>
            <person name="MacKenzie S."/>
            <person name="Amaro C."/>
        </authorList>
    </citation>
    <scope>NUCLEOTIDE SEQUENCE</scope>
</reference>